<dbReference type="SUPFAM" id="SSF53092">
    <property type="entry name" value="Creatinase/prolidase N-terminal domain"/>
    <property type="match status" value="1"/>
</dbReference>
<gene>
    <name evidence="5" type="ORF">HID58_080849</name>
</gene>
<keyword evidence="6" id="KW-1185">Reference proteome</keyword>
<dbReference type="Gene3D" id="3.40.350.10">
    <property type="entry name" value="Creatinase/prolidase N-terminal domain"/>
    <property type="match status" value="1"/>
</dbReference>
<evidence type="ECO:0000259" key="4">
    <source>
        <dbReference type="Pfam" id="PF05195"/>
    </source>
</evidence>
<dbReference type="InterPro" id="IPR052433">
    <property type="entry name" value="X-Pro_dipept-like"/>
</dbReference>
<comment type="caution">
    <text evidence="5">The sequence shown here is derived from an EMBL/GenBank/DDBJ whole genome shotgun (WGS) entry which is preliminary data.</text>
</comment>
<dbReference type="PANTHER" id="PTHR43226">
    <property type="entry name" value="XAA-PRO AMINOPEPTIDASE 3"/>
    <property type="match status" value="1"/>
</dbReference>
<evidence type="ECO:0000313" key="6">
    <source>
        <dbReference type="Proteomes" id="UP000824890"/>
    </source>
</evidence>
<feature type="domain" description="Aminopeptidase P N-terminal" evidence="4">
    <location>
        <begin position="74"/>
        <end position="123"/>
    </location>
</feature>
<dbReference type="Pfam" id="PF05195">
    <property type="entry name" value="AMP_N"/>
    <property type="match status" value="1"/>
</dbReference>
<feature type="non-terminal residue" evidence="5">
    <location>
        <position position="1"/>
    </location>
</feature>
<evidence type="ECO:0000313" key="5">
    <source>
        <dbReference type="EMBL" id="KAH0863638.1"/>
    </source>
</evidence>
<dbReference type="EMBL" id="JAGKQM010000018">
    <property type="protein sequence ID" value="KAH0863638.1"/>
    <property type="molecule type" value="Genomic_DNA"/>
</dbReference>
<proteinExistence type="inferred from homology"/>
<evidence type="ECO:0000256" key="1">
    <source>
        <dbReference type="ARBA" id="ARBA00008766"/>
    </source>
</evidence>
<comment type="similarity">
    <text evidence="1">Belongs to the peptidase M24B family.</text>
</comment>
<dbReference type="Proteomes" id="UP000824890">
    <property type="component" value="Unassembled WGS sequence"/>
</dbReference>
<organism evidence="5 6">
    <name type="scientific">Brassica napus</name>
    <name type="common">Rape</name>
    <dbReference type="NCBI Taxonomy" id="3708"/>
    <lineage>
        <taxon>Eukaryota</taxon>
        <taxon>Viridiplantae</taxon>
        <taxon>Streptophyta</taxon>
        <taxon>Embryophyta</taxon>
        <taxon>Tracheophyta</taxon>
        <taxon>Spermatophyta</taxon>
        <taxon>Magnoliopsida</taxon>
        <taxon>eudicotyledons</taxon>
        <taxon>Gunneridae</taxon>
        <taxon>Pentapetalae</taxon>
        <taxon>rosids</taxon>
        <taxon>malvids</taxon>
        <taxon>Brassicales</taxon>
        <taxon>Brassicaceae</taxon>
        <taxon>Brassiceae</taxon>
        <taxon>Brassica</taxon>
    </lineage>
</organism>
<dbReference type="InterPro" id="IPR007865">
    <property type="entry name" value="Aminopep_P_N"/>
</dbReference>
<evidence type="ECO:0000256" key="2">
    <source>
        <dbReference type="ARBA" id="ARBA00022723"/>
    </source>
</evidence>
<name>A0ABQ7Y8M9_BRANA</name>
<evidence type="ECO:0000256" key="3">
    <source>
        <dbReference type="ARBA" id="ARBA00022801"/>
    </source>
</evidence>
<dbReference type="InterPro" id="IPR029149">
    <property type="entry name" value="Creatin/AminoP/Spt16_N"/>
</dbReference>
<accession>A0ABQ7Y8M9</accession>
<protein>
    <recommendedName>
        <fullName evidence="4">Aminopeptidase P N-terminal domain-containing protein</fullName>
    </recommendedName>
</protein>
<sequence>VKSIYSKSLCSGERRRRDASTCAESSSESLKKPGHQSLCIFNSTGQRHWSANSSISSSFNGRRRGHTRIRIEEYIGRRKKLAELLPQNSLAIVSSAPMKMMTDVVPYTFRQEADYLYLTGCQPTGWRGCFKQ</sequence>
<keyword evidence="3" id="KW-0378">Hydrolase</keyword>
<keyword evidence="2" id="KW-0479">Metal-binding</keyword>
<reference evidence="5 6" key="1">
    <citation type="submission" date="2021-05" db="EMBL/GenBank/DDBJ databases">
        <title>Genome Assembly of Synthetic Allotetraploid Brassica napus Reveals Homoeologous Exchanges between Subgenomes.</title>
        <authorList>
            <person name="Davis J.T."/>
        </authorList>
    </citation>
    <scope>NUCLEOTIDE SEQUENCE [LARGE SCALE GENOMIC DNA]</scope>
    <source>
        <strain evidence="6">cv. Da-Ae</strain>
        <tissue evidence="5">Seedling</tissue>
    </source>
</reference>
<dbReference type="PANTHER" id="PTHR43226:SF4">
    <property type="entry name" value="XAA-PRO AMINOPEPTIDASE 3"/>
    <property type="match status" value="1"/>
</dbReference>